<reference evidence="1 2" key="1">
    <citation type="submission" date="2024-09" db="EMBL/GenBank/DDBJ databases">
        <authorList>
            <person name="Sun Q."/>
            <person name="Mori K."/>
        </authorList>
    </citation>
    <scope>NUCLEOTIDE SEQUENCE [LARGE SCALE GENOMIC DNA]</scope>
    <source>
        <strain evidence="1 2">CCM 7609</strain>
    </source>
</reference>
<organism evidence="1 2">
    <name type="scientific">Citricoccus parietis</name>
    <dbReference type="NCBI Taxonomy" id="592307"/>
    <lineage>
        <taxon>Bacteria</taxon>
        <taxon>Bacillati</taxon>
        <taxon>Actinomycetota</taxon>
        <taxon>Actinomycetes</taxon>
        <taxon>Micrococcales</taxon>
        <taxon>Micrococcaceae</taxon>
        <taxon>Citricoccus</taxon>
    </lineage>
</organism>
<evidence type="ECO:0000313" key="1">
    <source>
        <dbReference type="EMBL" id="MFB9073206.1"/>
    </source>
</evidence>
<protein>
    <submittedName>
        <fullName evidence="1">Uncharacterized protein</fullName>
    </submittedName>
</protein>
<keyword evidence="2" id="KW-1185">Reference proteome</keyword>
<accession>A0ABV5G2Q2</accession>
<evidence type="ECO:0000313" key="2">
    <source>
        <dbReference type="Proteomes" id="UP001589575"/>
    </source>
</evidence>
<dbReference type="Proteomes" id="UP001589575">
    <property type="component" value="Unassembled WGS sequence"/>
</dbReference>
<proteinExistence type="predicted"/>
<gene>
    <name evidence="1" type="ORF">ACFFX0_19190</name>
</gene>
<name>A0ABV5G2Q2_9MICC</name>
<comment type="caution">
    <text evidence="1">The sequence shown here is derived from an EMBL/GenBank/DDBJ whole genome shotgun (WGS) entry which is preliminary data.</text>
</comment>
<sequence>MTSNAVRGAPPSFSGWVQATVTASSSAEAETSRGSPGAVTFCSVTVKVLTGVRVTWPAASSRSAYHSYSTPGTAPVSGIRIFSAPTLFWGSPSWTGSPTASESEPVSRVRSVLPPRSSSIAKFSESVPWNPGTLSGLMGWRQFPSEVALSSSGEYVFAYRMPFSASTLR</sequence>
<dbReference type="EMBL" id="JBHMFI010000001">
    <property type="protein sequence ID" value="MFB9073206.1"/>
    <property type="molecule type" value="Genomic_DNA"/>
</dbReference>